<dbReference type="Proteomes" id="UP001057375">
    <property type="component" value="Unassembled WGS sequence"/>
</dbReference>
<proteinExistence type="predicted"/>
<evidence type="ECO:0000313" key="1">
    <source>
        <dbReference type="EMBL" id="GKT37175.1"/>
    </source>
</evidence>
<reference evidence="1" key="1">
    <citation type="submission" date="2022-03" db="EMBL/GenBank/DDBJ databases">
        <title>Draft genome sequence of Aduncisulcus paluster, a free-living microaerophilic Fornicata.</title>
        <authorList>
            <person name="Yuyama I."/>
            <person name="Kume K."/>
            <person name="Tamura T."/>
            <person name="Inagaki Y."/>
            <person name="Hashimoto T."/>
        </authorList>
    </citation>
    <scope>NUCLEOTIDE SEQUENCE</scope>
    <source>
        <strain evidence="1">NY0171</strain>
    </source>
</reference>
<dbReference type="Gene3D" id="1.20.890.10">
    <property type="entry name" value="cAMP-dependent protein kinase regulatory subunit, dimerization-anchoring domain"/>
    <property type="match status" value="1"/>
</dbReference>
<name>A0ABQ5KXJ7_9EUKA</name>
<sequence>MENIIIPEALPDIIAELTADIIRYSPSNIYEFASKWFARKSSDKKISTGFRIDASTDKILELKTNLKARYEEGETASQELIVEEAGKIGFPPDVISSVLHLHHLVSLSINPSKDMSAEEKLHQEEKLRQAASKTFDGDISPPSLNELCLLLCLYSAPNALGALRQCFFVFDERTEETKKHHSFPAVSPGKLILLIKTMHKYDFCFGEGALSAAKQLIADVLAGGNLEKGIPPAIDGLVPLKGVLTSALADILRK</sequence>
<organism evidence="1 2">
    <name type="scientific">Aduncisulcus paluster</name>
    <dbReference type="NCBI Taxonomy" id="2918883"/>
    <lineage>
        <taxon>Eukaryota</taxon>
        <taxon>Metamonada</taxon>
        <taxon>Carpediemonas-like organisms</taxon>
        <taxon>Aduncisulcus</taxon>
    </lineage>
</organism>
<protein>
    <submittedName>
        <fullName evidence="1">Uncharacterized protein</fullName>
    </submittedName>
</protein>
<dbReference type="EMBL" id="BQXS01011405">
    <property type="protein sequence ID" value="GKT37175.1"/>
    <property type="molecule type" value="Genomic_DNA"/>
</dbReference>
<gene>
    <name evidence="1" type="ORF">ADUPG1_010014</name>
</gene>
<evidence type="ECO:0000313" key="2">
    <source>
        <dbReference type="Proteomes" id="UP001057375"/>
    </source>
</evidence>
<keyword evidence="2" id="KW-1185">Reference proteome</keyword>
<dbReference type="SUPFAM" id="SSF47391">
    <property type="entry name" value="Dimerization-anchoring domain of cAMP-dependent PK regulatory subunit"/>
    <property type="match status" value="1"/>
</dbReference>
<comment type="caution">
    <text evidence="1">The sequence shown here is derived from an EMBL/GenBank/DDBJ whole genome shotgun (WGS) entry which is preliminary data.</text>
</comment>
<accession>A0ABQ5KXJ7</accession>